<name>A0A699TSE1_TANCI</name>
<gene>
    <name evidence="1" type="ORF">Tci_883985</name>
</gene>
<organism evidence="1">
    <name type="scientific">Tanacetum cinerariifolium</name>
    <name type="common">Dalmatian daisy</name>
    <name type="synonym">Chrysanthemum cinerariifolium</name>
    <dbReference type="NCBI Taxonomy" id="118510"/>
    <lineage>
        <taxon>Eukaryota</taxon>
        <taxon>Viridiplantae</taxon>
        <taxon>Streptophyta</taxon>
        <taxon>Embryophyta</taxon>
        <taxon>Tracheophyta</taxon>
        <taxon>Spermatophyta</taxon>
        <taxon>Magnoliopsida</taxon>
        <taxon>eudicotyledons</taxon>
        <taxon>Gunneridae</taxon>
        <taxon>Pentapetalae</taxon>
        <taxon>asterids</taxon>
        <taxon>campanulids</taxon>
        <taxon>Asterales</taxon>
        <taxon>Asteraceae</taxon>
        <taxon>Asteroideae</taxon>
        <taxon>Anthemideae</taxon>
        <taxon>Anthemidinae</taxon>
        <taxon>Tanacetum</taxon>
    </lineage>
</organism>
<reference evidence="1" key="1">
    <citation type="journal article" date="2019" name="Sci. Rep.">
        <title>Draft genome of Tanacetum cinerariifolium, the natural source of mosquito coil.</title>
        <authorList>
            <person name="Yamashiro T."/>
            <person name="Shiraishi A."/>
            <person name="Satake H."/>
            <person name="Nakayama K."/>
        </authorList>
    </citation>
    <scope>NUCLEOTIDE SEQUENCE</scope>
</reference>
<dbReference type="EMBL" id="BKCJ011262822">
    <property type="protein sequence ID" value="GFD12016.1"/>
    <property type="molecule type" value="Genomic_DNA"/>
</dbReference>
<sequence>MLGKDGKPLKPYQCVNAIQTSKQKADSVVDVMETKNNDSEVGGMKPASVDTEINHVVVGVTSEESPIPTVNVGTENPRNKSLAPIVHLTEREDVIYITKADVIIPHEEINMISACFENSLYGYFI</sequence>
<protein>
    <submittedName>
        <fullName evidence="1">Uncharacterized protein</fullName>
    </submittedName>
</protein>
<accession>A0A699TSE1</accession>
<comment type="caution">
    <text evidence="1">The sequence shown here is derived from an EMBL/GenBank/DDBJ whole genome shotgun (WGS) entry which is preliminary data.</text>
</comment>
<proteinExistence type="predicted"/>
<evidence type="ECO:0000313" key="1">
    <source>
        <dbReference type="EMBL" id="GFD12016.1"/>
    </source>
</evidence>
<dbReference type="AlphaFoldDB" id="A0A699TSE1"/>